<dbReference type="PROSITE" id="PS00194">
    <property type="entry name" value="THIOREDOXIN_1"/>
    <property type="match status" value="1"/>
</dbReference>
<dbReference type="InterPro" id="IPR013766">
    <property type="entry name" value="Thioredoxin_domain"/>
</dbReference>
<protein>
    <submittedName>
        <fullName evidence="6">TlpA family protein disulfide reductase</fullName>
    </submittedName>
</protein>
<sequence>MKAWWLVLGMLLAGCSESWGPDQAGQEVSSADLEGRWLLINYWAEWCAPCRVEIPELNALAQSRSDLVVLGVNFDALQGEALGEAAKALDIRFRVLARDPAERLGIDRPPVLPSSYLVDPQGVVRATLVGEQTAASIEQRLATLR</sequence>
<dbReference type="CDD" id="cd02966">
    <property type="entry name" value="TlpA_like_family"/>
    <property type="match status" value="1"/>
</dbReference>
<evidence type="ECO:0000256" key="4">
    <source>
        <dbReference type="ARBA" id="ARBA00023284"/>
    </source>
</evidence>
<evidence type="ECO:0000313" key="6">
    <source>
        <dbReference type="EMBL" id="MFC3609000.1"/>
    </source>
</evidence>
<dbReference type="InterPro" id="IPR050553">
    <property type="entry name" value="Thioredoxin_ResA/DsbE_sf"/>
</dbReference>
<dbReference type="EMBL" id="JBHRXZ010000024">
    <property type="protein sequence ID" value="MFC3609000.1"/>
    <property type="molecule type" value="Genomic_DNA"/>
</dbReference>
<keyword evidence="4" id="KW-0676">Redox-active center</keyword>
<dbReference type="PANTHER" id="PTHR42852">
    <property type="entry name" value="THIOL:DISULFIDE INTERCHANGE PROTEIN DSBE"/>
    <property type="match status" value="1"/>
</dbReference>
<keyword evidence="2" id="KW-0201">Cytochrome c-type biogenesis</keyword>
<evidence type="ECO:0000259" key="5">
    <source>
        <dbReference type="PROSITE" id="PS51352"/>
    </source>
</evidence>
<dbReference type="SUPFAM" id="SSF52833">
    <property type="entry name" value="Thioredoxin-like"/>
    <property type="match status" value="1"/>
</dbReference>
<dbReference type="Proteomes" id="UP001595630">
    <property type="component" value="Unassembled WGS sequence"/>
</dbReference>
<dbReference type="RefSeq" id="WP_386366137.1">
    <property type="nucleotide sequence ID" value="NZ_JBHRXZ010000024.1"/>
</dbReference>
<dbReference type="PANTHER" id="PTHR42852:SF6">
    <property type="entry name" value="THIOL:DISULFIDE INTERCHANGE PROTEIN DSBE"/>
    <property type="match status" value="1"/>
</dbReference>
<evidence type="ECO:0000256" key="2">
    <source>
        <dbReference type="ARBA" id="ARBA00022748"/>
    </source>
</evidence>
<dbReference type="InterPro" id="IPR000866">
    <property type="entry name" value="AhpC/TSA"/>
</dbReference>
<evidence type="ECO:0000313" key="7">
    <source>
        <dbReference type="Proteomes" id="UP001595630"/>
    </source>
</evidence>
<organism evidence="6 7">
    <name type="scientific">Stutzerimonas tarimensis</name>
    <dbReference type="NCBI Taxonomy" id="1507735"/>
    <lineage>
        <taxon>Bacteria</taxon>
        <taxon>Pseudomonadati</taxon>
        <taxon>Pseudomonadota</taxon>
        <taxon>Gammaproteobacteria</taxon>
        <taxon>Pseudomonadales</taxon>
        <taxon>Pseudomonadaceae</taxon>
        <taxon>Stutzerimonas</taxon>
    </lineage>
</organism>
<gene>
    <name evidence="6" type="ORF">ACFOMF_14555</name>
</gene>
<feature type="domain" description="Thioredoxin" evidence="5">
    <location>
        <begin position="6"/>
        <end position="145"/>
    </location>
</feature>
<name>A0ABV7T9G4_9GAMM</name>
<comment type="caution">
    <text evidence="6">The sequence shown here is derived from an EMBL/GenBank/DDBJ whole genome shotgun (WGS) entry which is preliminary data.</text>
</comment>
<dbReference type="Gene3D" id="3.40.30.10">
    <property type="entry name" value="Glutaredoxin"/>
    <property type="match status" value="1"/>
</dbReference>
<dbReference type="PROSITE" id="PS51257">
    <property type="entry name" value="PROKAR_LIPOPROTEIN"/>
    <property type="match status" value="1"/>
</dbReference>
<keyword evidence="3" id="KW-1015">Disulfide bond</keyword>
<dbReference type="InterPro" id="IPR017937">
    <property type="entry name" value="Thioredoxin_CS"/>
</dbReference>
<keyword evidence="7" id="KW-1185">Reference proteome</keyword>
<reference evidence="7" key="1">
    <citation type="journal article" date="2019" name="Int. J. Syst. Evol. Microbiol.">
        <title>The Global Catalogue of Microorganisms (GCM) 10K type strain sequencing project: providing services to taxonomists for standard genome sequencing and annotation.</title>
        <authorList>
            <consortium name="The Broad Institute Genomics Platform"/>
            <consortium name="The Broad Institute Genome Sequencing Center for Infectious Disease"/>
            <person name="Wu L."/>
            <person name="Ma J."/>
        </authorList>
    </citation>
    <scope>NUCLEOTIDE SEQUENCE [LARGE SCALE GENOMIC DNA]</scope>
    <source>
        <strain evidence="7">KCTC 42447</strain>
    </source>
</reference>
<dbReference type="PROSITE" id="PS51352">
    <property type="entry name" value="THIOREDOXIN_2"/>
    <property type="match status" value="1"/>
</dbReference>
<evidence type="ECO:0000256" key="1">
    <source>
        <dbReference type="ARBA" id="ARBA00004196"/>
    </source>
</evidence>
<accession>A0ABV7T9G4</accession>
<dbReference type="Pfam" id="PF00578">
    <property type="entry name" value="AhpC-TSA"/>
    <property type="match status" value="1"/>
</dbReference>
<evidence type="ECO:0000256" key="3">
    <source>
        <dbReference type="ARBA" id="ARBA00023157"/>
    </source>
</evidence>
<proteinExistence type="predicted"/>
<comment type="subcellular location">
    <subcellularLocation>
        <location evidence="1">Cell envelope</location>
    </subcellularLocation>
</comment>
<dbReference type="InterPro" id="IPR036249">
    <property type="entry name" value="Thioredoxin-like_sf"/>
</dbReference>